<organism evidence="1 2">
    <name type="scientific">Deinococcus budaensis</name>
    <dbReference type="NCBI Taxonomy" id="1665626"/>
    <lineage>
        <taxon>Bacteria</taxon>
        <taxon>Thermotogati</taxon>
        <taxon>Deinococcota</taxon>
        <taxon>Deinococci</taxon>
        <taxon>Deinococcales</taxon>
        <taxon>Deinococcaceae</taxon>
        <taxon>Deinococcus</taxon>
    </lineage>
</organism>
<reference evidence="1 2" key="1">
    <citation type="submission" date="2020-08" db="EMBL/GenBank/DDBJ databases">
        <title>Genomic Encyclopedia of Type Strains, Phase IV (KMG-IV): sequencing the most valuable type-strain genomes for metagenomic binning, comparative biology and taxonomic classification.</title>
        <authorList>
            <person name="Goeker M."/>
        </authorList>
    </citation>
    <scope>NUCLEOTIDE SEQUENCE [LARGE SCALE GENOMIC DNA]</scope>
    <source>
        <strain evidence="1 2">DSM 101791</strain>
    </source>
</reference>
<proteinExistence type="predicted"/>
<dbReference type="AlphaFoldDB" id="A0A7W8LRL7"/>
<evidence type="ECO:0000313" key="2">
    <source>
        <dbReference type="Proteomes" id="UP000525389"/>
    </source>
</evidence>
<dbReference type="EMBL" id="JACHFN010000019">
    <property type="protein sequence ID" value="MBB5236031.1"/>
    <property type="molecule type" value="Genomic_DNA"/>
</dbReference>
<dbReference type="Proteomes" id="UP000525389">
    <property type="component" value="Unassembled WGS sequence"/>
</dbReference>
<comment type="caution">
    <text evidence="1">The sequence shown here is derived from an EMBL/GenBank/DDBJ whole genome shotgun (WGS) entry which is preliminary data.</text>
</comment>
<accession>A0A7W8LRL7</accession>
<protein>
    <recommendedName>
        <fullName evidence="3">Arginase</fullName>
    </recommendedName>
</protein>
<sequence>MNVSRPPPLLLSIDWDAFSGTRELVFDAPIWGTRDREEDRLQAWRDRARRRGGPGWEGLAADFPLYPGGEALERYAGVPAHVTLTHADAWTWLEAYPGAHVLNVDSHHDLASLSGDPARVRPGNWAGLALASGRARQYTCFYPGWHAALPVAEGHDLERTWGEVAPLLAPGVLDRVTLRRMDGPSAVLPGPAEVTALLLVQSPAWTSPAHDPAFLRLARVLDASPLTPPLDRSDAC</sequence>
<name>A0A7W8LRL7_9DEIO</name>
<gene>
    <name evidence="1" type="ORF">HNQ09_003496</name>
</gene>
<keyword evidence="2" id="KW-1185">Reference proteome</keyword>
<evidence type="ECO:0000313" key="1">
    <source>
        <dbReference type="EMBL" id="MBB5236031.1"/>
    </source>
</evidence>
<evidence type="ECO:0008006" key="3">
    <source>
        <dbReference type="Google" id="ProtNLM"/>
    </source>
</evidence>